<organism evidence="1 2">
    <name type="scientific">Pseudomonas corrugata</name>
    <dbReference type="NCBI Taxonomy" id="47879"/>
    <lineage>
        <taxon>Bacteria</taxon>
        <taxon>Pseudomonadati</taxon>
        <taxon>Pseudomonadota</taxon>
        <taxon>Gammaproteobacteria</taxon>
        <taxon>Pseudomonadales</taxon>
        <taxon>Pseudomonadaceae</taxon>
        <taxon>Pseudomonas</taxon>
    </lineage>
</organism>
<dbReference type="RefSeq" id="WP_208555291.1">
    <property type="nucleotide sequence ID" value="NZ_CP072011.1"/>
</dbReference>
<dbReference type="Proteomes" id="UP000663914">
    <property type="component" value="Chromosome"/>
</dbReference>
<evidence type="ECO:0000313" key="2">
    <source>
        <dbReference type="Proteomes" id="UP000663914"/>
    </source>
</evidence>
<name>A0A8B6UTB2_9PSED</name>
<protein>
    <submittedName>
        <fullName evidence="1">Uncharacterized protein</fullName>
    </submittedName>
</protein>
<gene>
    <name evidence="1" type="ORF">C4C32_04355</name>
</gene>
<dbReference type="AlphaFoldDB" id="A0A8B6UTB2"/>
<proteinExistence type="predicted"/>
<dbReference type="EMBL" id="CP072011">
    <property type="protein sequence ID" value="QTH15139.1"/>
    <property type="molecule type" value="Genomic_DNA"/>
</dbReference>
<reference evidence="1" key="1">
    <citation type="book" date="2019" name="MICROBIAL BIOTECHNOLOGY" publisher="Unknown Publisher">
        <title>Optimization of recombineering for directed mutagenesis of bacteria Pseudomonas corrugata 3'.</title>
        <authorList>
            <person name="Buinitskaja S.V."/>
            <person name="Pilipenok N."/>
            <person name="Valentovich L.N."/>
        </authorList>
    </citation>
    <scope>NUCLEOTIDE SEQUENCE</scope>
    <source>
        <strain evidence="1">3prime</strain>
    </source>
</reference>
<accession>A0A8B6UTB2</accession>
<evidence type="ECO:0000313" key="1">
    <source>
        <dbReference type="EMBL" id="QTH15139.1"/>
    </source>
</evidence>
<sequence length="50" mass="5579">MENDEVDKHLDLQSNAQKLTDETCYDKASSIRFANQAAGHTALLSTNVHF</sequence>
<reference evidence="1" key="2">
    <citation type="submission" date="2021-03" db="EMBL/GenBank/DDBJ databases">
        <authorList>
            <person name="Valentovich L.N."/>
            <person name="Akhremchuk A.E."/>
            <person name="Miamin V.E."/>
        </authorList>
    </citation>
    <scope>NUCLEOTIDE SEQUENCE</scope>
    <source>
        <strain evidence="1">3prime</strain>
    </source>
</reference>